<dbReference type="Pfam" id="PF00172">
    <property type="entry name" value="Zn_clus"/>
    <property type="match status" value="1"/>
</dbReference>
<feature type="region of interest" description="Disordered" evidence="5">
    <location>
        <begin position="63"/>
        <end position="194"/>
    </location>
</feature>
<dbReference type="Gene3D" id="4.10.240.10">
    <property type="entry name" value="Zn(2)-C6 fungal-type DNA-binding domain"/>
    <property type="match status" value="1"/>
</dbReference>
<evidence type="ECO:0000256" key="4">
    <source>
        <dbReference type="ARBA" id="ARBA00023242"/>
    </source>
</evidence>
<feature type="domain" description="Zn(2)-C6 fungal-type" evidence="6">
    <location>
        <begin position="9"/>
        <end position="36"/>
    </location>
</feature>
<dbReference type="EMBL" id="JYKN01000084">
    <property type="protein sequence ID" value="KKK25808.1"/>
    <property type="molecule type" value="Genomic_DNA"/>
</dbReference>
<dbReference type="InterPro" id="IPR050987">
    <property type="entry name" value="AtrR-like"/>
</dbReference>
<dbReference type="PROSITE" id="PS00463">
    <property type="entry name" value="ZN2_CY6_FUNGAL_1"/>
    <property type="match status" value="1"/>
</dbReference>
<dbReference type="SMART" id="SM00066">
    <property type="entry name" value="GAL4"/>
    <property type="match status" value="1"/>
</dbReference>
<reference evidence="7 8" key="1">
    <citation type="submission" date="2015-02" db="EMBL/GenBank/DDBJ databases">
        <title>Draft Genome Sequences of Two Closely-Related Aflatoxigenic Aspergillus Species Obtained from the Cote d'Ivoire.</title>
        <authorList>
            <person name="Moore G.G."/>
            <person name="Beltz S.B."/>
            <person name="Mack B.M."/>
        </authorList>
    </citation>
    <scope>NUCLEOTIDE SEQUENCE [LARGE SCALE GENOMIC DNA]</scope>
    <source>
        <strain evidence="7 8">SRRC1432</strain>
    </source>
</reference>
<evidence type="ECO:0000256" key="2">
    <source>
        <dbReference type="ARBA" id="ARBA00023125"/>
    </source>
</evidence>
<keyword evidence="2" id="KW-0238">DNA-binding</keyword>
<protein>
    <recommendedName>
        <fullName evidence="6">Zn(2)-C6 fungal-type domain-containing protein</fullName>
    </recommendedName>
</protein>
<comment type="caution">
    <text evidence="7">The sequence shown here is derived from an EMBL/GenBank/DDBJ whole genome shotgun (WGS) entry which is preliminary data.</text>
</comment>
<evidence type="ECO:0000256" key="5">
    <source>
        <dbReference type="SAM" id="MobiDB-lite"/>
    </source>
</evidence>
<dbReference type="AlphaFoldDB" id="A0A0F8V238"/>
<dbReference type="GO" id="GO:0008270">
    <property type="term" value="F:zinc ion binding"/>
    <property type="evidence" value="ECO:0007669"/>
    <property type="project" value="InterPro"/>
</dbReference>
<dbReference type="InterPro" id="IPR001138">
    <property type="entry name" value="Zn2Cys6_DnaBD"/>
</dbReference>
<dbReference type="CDD" id="cd12148">
    <property type="entry name" value="fungal_TF_MHR"/>
    <property type="match status" value="1"/>
</dbReference>
<keyword evidence="4" id="KW-0539">Nucleus</keyword>
<dbReference type="GO" id="GO:0003677">
    <property type="term" value="F:DNA binding"/>
    <property type="evidence" value="ECO:0007669"/>
    <property type="project" value="UniProtKB-KW"/>
</dbReference>
<sequence>MQSHRLPPACDLCHLKKIRCDRQSPCSNCVLTKTACLRERPKSTSQANRFDTSRMDEMLQRMSQLEESIRQASSRAFGSQSESIDEQQSNNNLTDEQSRAFFSPKDTPFSSAGDEDAVQDPQPPEPSEMSPESGLRPSSADNNNNNNNHNNNNIDPSSLPPLGLRKRRAQSVLGSESKRAHAGKSDAVDESQSPECQALASIDLQRYFCNHHSGNAQDLARERHFVLESAIRLAKQVANTEPKLEGLDEIGQNRSAFYDPRMYPSIEFLHVALNPDDTSNVATAYFLEFNETVSKECLEQMGLSLVECSVHDQLRLRYIICVNYLAYAFLTATDSSSKSNRMHKHLGLARLRYRRNVLVALKQLDTRAEPELSLLQAIVSAAMLMQDIGNMRGCWRLNRLACRICASLNQSPVKESIPEQDRAEIRMISIKCYVFDKALSAHVYQPACSDVMEVDSTVLVPTRPGHAMLLTLLEIASVQDALLRETRHWNSPGHTPSYVQDRFVGLQQRMLRIARKIQQYRSEAPCCDNEFLSFEWLNLEFVYYSMMTSVIRLGMKGSDPKLHQECLQNARNALLTLTVMLDFASRSSSITDKCINSLAWVVPLFSLRPIYFIFSTLVATSEASDLDLLQDISRGLSPIDRSHYSLMEIKRLCDSLIELYKQFSERMRFSQRLSRLQIRRRGLAPAGTNNNLSELDPYKNATSGYEEINMWSSKNPGVAGEESLGIDMEDLPFAPDPQDASPLFLDSLSDPLRGGFLSDWDCFAMQTNSLQGGADGGMPF</sequence>
<dbReference type="GO" id="GO:0000981">
    <property type="term" value="F:DNA-binding transcription factor activity, RNA polymerase II-specific"/>
    <property type="evidence" value="ECO:0007669"/>
    <property type="project" value="InterPro"/>
</dbReference>
<dbReference type="CDD" id="cd00067">
    <property type="entry name" value="GAL4"/>
    <property type="match status" value="1"/>
</dbReference>
<evidence type="ECO:0000256" key="1">
    <source>
        <dbReference type="ARBA" id="ARBA00023015"/>
    </source>
</evidence>
<dbReference type="PANTHER" id="PTHR46910:SF5">
    <property type="entry name" value="ZN(II)2CYS6 TRANSCRIPTION FACTOR (EUROFUNG)"/>
    <property type="match status" value="1"/>
</dbReference>
<evidence type="ECO:0000259" key="6">
    <source>
        <dbReference type="PROSITE" id="PS50048"/>
    </source>
</evidence>
<dbReference type="OrthoDB" id="103819at2759"/>
<feature type="compositionally biased region" description="Low complexity" evidence="5">
    <location>
        <begin position="142"/>
        <end position="153"/>
    </location>
</feature>
<keyword evidence="8" id="KW-1185">Reference proteome</keyword>
<dbReference type="InterPro" id="IPR036864">
    <property type="entry name" value="Zn2-C6_fun-type_DNA-bd_sf"/>
</dbReference>
<name>A0A0F8V238_9EURO</name>
<dbReference type="SUPFAM" id="SSF57701">
    <property type="entry name" value="Zn2/Cys6 DNA-binding domain"/>
    <property type="match status" value="1"/>
</dbReference>
<feature type="compositionally biased region" description="Basic and acidic residues" evidence="5">
    <location>
        <begin position="176"/>
        <end position="187"/>
    </location>
</feature>
<gene>
    <name evidence="7" type="ORF">AOCH_002421</name>
</gene>
<evidence type="ECO:0000313" key="8">
    <source>
        <dbReference type="Proteomes" id="UP000034947"/>
    </source>
</evidence>
<evidence type="ECO:0000313" key="7">
    <source>
        <dbReference type="EMBL" id="KKK25808.1"/>
    </source>
</evidence>
<feature type="compositionally biased region" description="Polar residues" evidence="5">
    <location>
        <begin position="63"/>
        <end position="95"/>
    </location>
</feature>
<dbReference type="PANTHER" id="PTHR46910">
    <property type="entry name" value="TRANSCRIPTION FACTOR PDR1"/>
    <property type="match status" value="1"/>
</dbReference>
<evidence type="ECO:0000256" key="3">
    <source>
        <dbReference type="ARBA" id="ARBA00023163"/>
    </source>
</evidence>
<keyword evidence="3" id="KW-0804">Transcription</keyword>
<proteinExistence type="predicted"/>
<dbReference type="VEuPathDB" id="FungiDB:P175DRAFT_0522736"/>
<organism evidence="7 8">
    <name type="scientific">Aspergillus ochraceoroseus</name>
    <dbReference type="NCBI Taxonomy" id="138278"/>
    <lineage>
        <taxon>Eukaryota</taxon>
        <taxon>Fungi</taxon>
        <taxon>Dikarya</taxon>
        <taxon>Ascomycota</taxon>
        <taxon>Pezizomycotina</taxon>
        <taxon>Eurotiomycetes</taxon>
        <taxon>Eurotiomycetidae</taxon>
        <taxon>Eurotiales</taxon>
        <taxon>Aspergillaceae</taxon>
        <taxon>Aspergillus</taxon>
        <taxon>Aspergillus subgen. Nidulantes</taxon>
    </lineage>
</organism>
<dbReference type="Proteomes" id="UP000034947">
    <property type="component" value="Unassembled WGS sequence"/>
</dbReference>
<accession>A0A0F8V238</accession>
<keyword evidence="1" id="KW-0805">Transcription regulation</keyword>
<dbReference type="PROSITE" id="PS50048">
    <property type="entry name" value="ZN2_CY6_FUNGAL_2"/>
    <property type="match status" value="1"/>
</dbReference>